<comment type="caution">
    <text evidence="3">The sequence shown here is derived from an EMBL/GenBank/DDBJ whole genome shotgun (WGS) entry which is preliminary data.</text>
</comment>
<feature type="compositionally biased region" description="Low complexity" evidence="1">
    <location>
        <begin position="146"/>
        <end position="155"/>
    </location>
</feature>
<dbReference type="Pfam" id="PF13365">
    <property type="entry name" value="Trypsin_2"/>
    <property type="match status" value="1"/>
</dbReference>
<proteinExistence type="predicted"/>
<evidence type="ECO:0000313" key="4">
    <source>
        <dbReference type="Proteomes" id="UP001550348"/>
    </source>
</evidence>
<name>A0ABV2VMD7_9ACTN</name>
<accession>A0ABV2VMD7</accession>
<dbReference type="Gene3D" id="2.40.10.10">
    <property type="entry name" value="Trypsin-like serine proteases"/>
    <property type="match status" value="1"/>
</dbReference>
<feature type="region of interest" description="Disordered" evidence="1">
    <location>
        <begin position="121"/>
        <end position="183"/>
    </location>
</feature>
<sequence length="644" mass="66772">MQPVGPYRFTEALGVCQVGTAWWAIDGQDRLVTVALLDGAAATDQPWREAFANAANAMAHAQGGQRYVNADFTGARPWVAYPAEEGMGAQRLFQNLGMDLHPAEAQADVLIPAAGTVAEPPRQVSAAPISPSPTSGPPQLPWAMHAAAPQQQGGVPPQPNPVPQQAVTPQRPAPEPVPTSPARVAVPVQGPPADPFHQPVRRIQPSEPGGHGAGRGAALWLAVAALALGIVAAVGGVGVTAVGGSGDDPGAATPVDAFPSDAPVNPGLMPWSQFPPSSPQERAVAVASPSLVFIEAVFTGYLRDRASKAPLRAAPIVFNRRCTGFVVKGDGYVLTSSSCVKPDEEFARRIALDGAARMMVREGKLTAAQVQGYITANLEKTLFTGVDPGTEPSSQLYAQLTEAKGGSTDDKAVPAKVVAAQTAANGNVALVKLDRSNLPAVELDPGAAVTESGKLLILGFGADDTDTRAATYLPRAAEVRIAGTGRRGAVSTWRLADDIGGTSYGGVAIDPAGRVIGMLDQDLARPDRANRVVLPPPAFTELLSRATVTPGLGDSDKLYREGLEAYFTGRLPAAVDRLAAVAEAAPENRMAEAYRQNAANRQQLEGDGPAADAPAWARWLLAGAGTALVLVLALLVAALVRRRG</sequence>
<organism evidence="3 4">
    <name type="scientific">Micromonospora fulviviridis</name>
    <dbReference type="NCBI Taxonomy" id="47860"/>
    <lineage>
        <taxon>Bacteria</taxon>
        <taxon>Bacillati</taxon>
        <taxon>Actinomycetota</taxon>
        <taxon>Actinomycetes</taxon>
        <taxon>Micromonosporales</taxon>
        <taxon>Micromonosporaceae</taxon>
        <taxon>Micromonospora</taxon>
    </lineage>
</organism>
<dbReference type="EMBL" id="JBEXRX010000043">
    <property type="protein sequence ID" value="MEU0153524.1"/>
    <property type="molecule type" value="Genomic_DNA"/>
</dbReference>
<evidence type="ECO:0000256" key="1">
    <source>
        <dbReference type="SAM" id="MobiDB-lite"/>
    </source>
</evidence>
<keyword evidence="2" id="KW-1133">Transmembrane helix</keyword>
<keyword evidence="2" id="KW-0812">Transmembrane</keyword>
<feature type="transmembrane region" description="Helical" evidence="2">
    <location>
        <begin position="619"/>
        <end position="640"/>
    </location>
</feature>
<dbReference type="Proteomes" id="UP001550348">
    <property type="component" value="Unassembled WGS sequence"/>
</dbReference>
<evidence type="ECO:0000313" key="3">
    <source>
        <dbReference type="EMBL" id="MEU0153524.1"/>
    </source>
</evidence>
<dbReference type="InterPro" id="IPR009003">
    <property type="entry name" value="Peptidase_S1_PA"/>
</dbReference>
<protein>
    <submittedName>
        <fullName evidence="3">Trypsin-like peptidase domain-containing protein</fullName>
    </submittedName>
</protein>
<dbReference type="InterPro" id="IPR043504">
    <property type="entry name" value="Peptidase_S1_PA_chymotrypsin"/>
</dbReference>
<reference evidence="3 4" key="1">
    <citation type="submission" date="2024-06" db="EMBL/GenBank/DDBJ databases">
        <title>The Natural Products Discovery Center: Release of the First 8490 Sequenced Strains for Exploring Actinobacteria Biosynthetic Diversity.</title>
        <authorList>
            <person name="Kalkreuter E."/>
            <person name="Kautsar S.A."/>
            <person name="Yang D."/>
            <person name="Bader C.D."/>
            <person name="Teijaro C.N."/>
            <person name="Fluegel L."/>
            <person name="Davis C.M."/>
            <person name="Simpson J.R."/>
            <person name="Lauterbach L."/>
            <person name="Steele A.D."/>
            <person name="Gui C."/>
            <person name="Meng S."/>
            <person name="Li G."/>
            <person name="Viehrig K."/>
            <person name="Ye F."/>
            <person name="Su P."/>
            <person name="Kiefer A.F."/>
            <person name="Nichols A."/>
            <person name="Cepeda A.J."/>
            <person name="Yan W."/>
            <person name="Fan B."/>
            <person name="Jiang Y."/>
            <person name="Adhikari A."/>
            <person name="Zheng C.-J."/>
            <person name="Schuster L."/>
            <person name="Cowan T.M."/>
            <person name="Smanski M.J."/>
            <person name="Chevrette M.G."/>
            <person name="De Carvalho L.P.S."/>
            <person name="Shen B."/>
        </authorList>
    </citation>
    <scope>NUCLEOTIDE SEQUENCE [LARGE SCALE GENOMIC DNA]</scope>
    <source>
        <strain evidence="3 4">NPDC006286</strain>
    </source>
</reference>
<keyword evidence="4" id="KW-1185">Reference proteome</keyword>
<keyword evidence="2" id="KW-0472">Membrane</keyword>
<dbReference type="RefSeq" id="WP_355665333.1">
    <property type="nucleotide sequence ID" value="NZ_JBEXRX010000043.1"/>
</dbReference>
<dbReference type="SUPFAM" id="SSF50494">
    <property type="entry name" value="Trypsin-like serine proteases"/>
    <property type="match status" value="1"/>
</dbReference>
<evidence type="ECO:0000256" key="2">
    <source>
        <dbReference type="SAM" id="Phobius"/>
    </source>
</evidence>
<gene>
    <name evidence="3" type="ORF">ABZ071_16675</name>
</gene>
<feature type="compositionally biased region" description="Pro residues" evidence="1">
    <location>
        <begin position="130"/>
        <end position="140"/>
    </location>
</feature>